<dbReference type="SUPFAM" id="SSF48452">
    <property type="entry name" value="TPR-like"/>
    <property type="match status" value="2"/>
</dbReference>
<evidence type="ECO:0000313" key="4">
    <source>
        <dbReference type="Proteomes" id="UP001180724"/>
    </source>
</evidence>
<dbReference type="RefSeq" id="WP_311572833.1">
    <property type="nucleotide sequence ID" value="NZ_JAVRFH010000011.1"/>
</dbReference>
<dbReference type="PROSITE" id="PS50005">
    <property type="entry name" value="TPR"/>
    <property type="match status" value="1"/>
</dbReference>
<protein>
    <recommendedName>
        <fullName evidence="5">Tetratricopeptide repeat protein</fullName>
    </recommendedName>
</protein>
<keyword evidence="1" id="KW-0802">TPR repeat</keyword>
<keyword evidence="4" id="KW-1185">Reference proteome</keyword>
<organism evidence="3 4">
    <name type="scientific">Streptomyces lancefieldiae</name>
    <dbReference type="NCBI Taxonomy" id="3075520"/>
    <lineage>
        <taxon>Bacteria</taxon>
        <taxon>Bacillati</taxon>
        <taxon>Actinomycetota</taxon>
        <taxon>Actinomycetes</taxon>
        <taxon>Kitasatosporales</taxon>
        <taxon>Streptomycetaceae</taxon>
        <taxon>Streptomyces</taxon>
    </lineage>
</organism>
<dbReference type="Gene3D" id="1.25.40.10">
    <property type="entry name" value="Tetratricopeptide repeat domain"/>
    <property type="match status" value="1"/>
</dbReference>
<dbReference type="EMBL" id="JAVRFH010000011">
    <property type="protein sequence ID" value="MDT0611334.1"/>
    <property type="molecule type" value="Genomic_DNA"/>
</dbReference>
<feature type="compositionally biased region" description="Basic and acidic residues" evidence="2">
    <location>
        <begin position="808"/>
        <end position="818"/>
    </location>
</feature>
<proteinExistence type="predicted"/>
<dbReference type="InterPro" id="IPR011990">
    <property type="entry name" value="TPR-like_helical_dom_sf"/>
</dbReference>
<evidence type="ECO:0008006" key="5">
    <source>
        <dbReference type="Google" id="ProtNLM"/>
    </source>
</evidence>
<evidence type="ECO:0000256" key="1">
    <source>
        <dbReference type="PROSITE-ProRule" id="PRU00339"/>
    </source>
</evidence>
<evidence type="ECO:0000256" key="2">
    <source>
        <dbReference type="SAM" id="MobiDB-lite"/>
    </source>
</evidence>
<reference evidence="3" key="1">
    <citation type="submission" date="2024-05" db="EMBL/GenBank/DDBJ databases">
        <title>30 novel species of actinomycetes from the DSMZ collection.</title>
        <authorList>
            <person name="Nouioui I."/>
        </authorList>
    </citation>
    <scope>NUCLEOTIDE SEQUENCE</scope>
    <source>
        <strain evidence="3">DSM 40712</strain>
    </source>
</reference>
<sequence length="840" mass="92525">MSHTVWGGAEDDGVTVGDPSALFEEAVIAYAQGRFAITISHLRRLERAAAVGHAVVDARHAALRGALAARAQNWTECCDWYERSLAFSFPEARACQQTFFCFDEDCTDSVGGLCGQCDRWFCPEHGADREDGVARCGPCLDVALHNLVQAAILADCVGIAVETLASWARTANWDTATALLACLAPEEAANLGEQADVLDSFAPDRRAALLLYRASRTLHPTDLERVCVPESGASDSPLPEAHEWLRPWVARRLSRTGCHLEAWRVRYEEWLARPLDTAAVHALALTALRVFAGDAETDDRVREEAARQAIACWAMVLHSVSYWWELEQHSGRSLTADERKAASDALTEHIRQALRDDDRTAERPTADSLELAWEVELAVARRLPQVMEGALTPPDRGYDFSFGPGFLDLLSSVGGRWKELVAEVHSAVSEASGEGDEVGARLEGLLSPEGHYLTLLEFDRFDDVITGLEAAGTARYGAQENDESLQGPRRVLGAALFARARAHVEARRWSAAIRDFEDAAANGASLTGHEEEIGRAGVHAGFALYKNRAKADWQAYVGLLERALAMAPLHEQLKRDLAVGCVNLGEQASQRNEHDEARVRFARAYELDPSNELAAAALNAAETRKAEHLLKDRSASGRTTAVTALRAVVDRDADFRPARRALAPVLYERSLATALRGDRAEALRLMQEARLLSDVSDDGFRHSDEEGPEYDIAQGLFERVPSPQEPDEEELREALAMLTVVRSYAVLPDLSDVQVWLLADLAEILCEEGRYDEVIALARRCPSDVGDRSRLDAAVVEARTCRRPTRGARTDARSDRRVGRGRSTARQLPLFGLYEDDQLW</sequence>
<feature type="repeat" description="TPR" evidence="1">
    <location>
        <begin position="578"/>
        <end position="611"/>
    </location>
</feature>
<dbReference type="Proteomes" id="UP001180724">
    <property type="component" value="Unassembled WGS sequence"/>
</dbReference>
<accession>A0ABU3AMB9</accession>
<evidence type="ECO:0000313" key="3">
    <source>
        <dbReference type="EMBL" id="MDT0611334.1"/>
    </source>
</evidence>
<name>A0ABU3AMB9_9ACTN</name>
<comment type="caution">
    <text evidence="3">The sequence shown here is derived from an EMBL/GenBank/DDBJ whole genome shotgun (WGS) entry which is preliminary data.</text>
</comment>
<gene>
    <name evidence="3" type="ORF">RM812_14000</name>
</gene>
<dbReference type="InterPro" id="IPR019734">
    <property type="entry name" value="TPR_rpt"/>
</dbReference>
<feature type="region of interest" description="Disordered" evidence="2">
    <location>
        <begin position="804"/>
        <end position="823"/>
    </location>
</feature>